<dbReference type="Pfam" id="PF05504">
    <property type="entry name" value="Spore_GerAC"/>
    <property type="match status" value="1"/>
</dbReference>
<dbReference type="GO" id="GO:0016020">
    <property type="term" value="C:membrane"/>
    <property type="evidence" value="ECO:0007669"/>
    <property type="project" value="UniProtKB-SubCell"/>
</dbReference>
<dbReference type="InterPro" id="IPR008844">
    <property type="entry name" value="Spore_GerAC-like"/>
</dbReference>
<evidence type="ECO:0000259" key="8">
    <source>
        <dbReference type="Pfam" id="PF05504"/>
    </source>
</evidence>
<dbReference type="PANTHER" id="PTHR35789:SF1">
    <property type="entry name" value="SPORE GERMINATION PROTEIN B3"/>
    <property type="match status" value="1"/>
</dbReference>
<evidence type="ECO:0000313" key="10">
    <source>
        <dbReference type="EMBL" id="TKH44777.1"/>
    </source>
</evidence>
<dbReference type="Pfam" id="PF25198">
    <property type="entry name" value="Spore_GerAC_N"/>
    <property type="match status" value="1"/>
</dbReference>
<feature type="domain" description="Spore germination GerAC-like C-terminal" evidence="8">
    <location>
        <begin position="228"/>
        <end position="391"/>
    </location>
</feature>
<keyword evidence="6" id="KW-0564">Palmitate</keyword>
<proteinExistence type="inferred from homology"/>
<dbReference type="InterPro" id="IPR038501">
    <property type="entry name" value="Spore_GerAC_C_sf"/>
</dbReference>
<evidence type="ECO:0000256" key="4">
    <source>
        <dbReference type="ARBA" id="ARBA00022729"/>
    </source>
</evidence>
<evidence type="ECO:0000256" key="3">
    <source>
        <dbReference type="ARBA" id="ARBA00022544"/>
    </source>
</evidence>
<protein>
    <submittedName>
        <fullName evidence="10">Ger(X)C family spore germination protein</fullName>
    </submittedName>
</protein>
<comment type="caution">
    <text evidence="10">The sequence shown here is derived from an EMBL/GenBank/DDBJ whole genome shotgun (WGS) entry which is preliminary data.</text>
</comment>
<comment type="similarity">
    <text evidence="2">Belongs to the GerABKC lipoprotein family.</text>
</comment>
<keyword evidence="7" id="KW-0449">Lipoprotein</keyword>
<dbReference type="PROSITE" id="PS51257">
    <property type="entry name" value="PROKAR_LIPOPROTEIN"/>
    <property type="match status" value="1"/>
</dbReference>
<name>A0A4U2PYN0_9BACL</name>
<comment type="subcellular location">
    <subcellularLocation>
        <location evidence="1">Membrane</location>
        <topology evidence="1">Lipid-anchor</topology>
    </subcellularLocation>
</comment>
<evidence type="ECO:0000256" key="5">
    <source>
        <dbReference type="ARBA" id="ARBA00023136"/>
    </source>
</evidence>
<gene>
    <name evidence="10" type="ORF">C1I60_10030</name>
</gene>
<organism evidence="10 11">
    <name type="scientific">Paenibacillus terrae</name>
    <dbReference type="NCBI Taxonomy" id="159743"/>
    <lineage>
        <taxon>Bacteria</taxon>
        <taxon>Bacillati</taxon>
        <taxon>Bacillota</taxon>
        <taxon>Bacilli</taxon>
        <taxon>Bacillales</taxon>
        <taxon>Paenibacillaceae</taxon>
        <taxon>Paenibacillus</taxon>
    </lineage>
</organism>
<dbReference type="InterPro" id="IPR057336">
    <property type="entry name" value="GerAC_N"/>
</dbReference>
<sequence>MKGVTSMILILSLLASLLTGCWDRKELNEIGITVGLGVDKDGDQIRVSAQVVVPSEVASKSRSSKGSPAVTTYVATAPTLYEAIQKMTEISPRIIYLSHIRMLVFGEEFARQGIADVVESLMREPFARTDFYICIAKGTSASKMLQVTTTLEKIPANKMFASMDVLTKTWAPVSKVTIDQLMEDLVSSEIHAALPALEAKGDLPKSVEEGMDNVRTIEPIADLAFSSLGVFKKDRLIGWLDEDDSKGYNYIRDSVDTTTGHTDCPEGGKIALLALSSHTKTKVLMHNGEPIIQISVENKSTIRENSCKKMEIKSLEDIKEIEMESNAKLIEIMKHSVETVRRNFKVDIFGFGQLIHQTDPKAWKVLKKDWDHTFMNLQIEYKANTEIKKMGAIFQSFQKKMKE</sequence>
<evidence type="ECO:0000256" key="7">
    <source>
        <dbReference type="ARBA" id="ARBA00023288"/>
    </source>
</evidence>
<dbReference type="GO" id="GO:0009847">
    <property type="term" value="P:spore germination"/>
    <property type="evidence" value="ECO:0007669"/>
    <property type="project" value="InterPro"/>
</dbReference>
<dbReference type="InterPro" id="IPR046953">
    <property type="entry name" value="Spore_GerAC-like_C"/>
</dbReference>
<dbReference type="Proteomes" id="UP000308114">
    <property type="component" value="Unassembled WGS sequence"/>
</dbReference>
<evidence type="ECO:0000259" key="9">
    <source>
        <dbReference type="Pfam" id="PF25198"/>
    </source>
</evidence>
<evidence type="ECO:0000256" key="1">
    <source>
        <dbReference type="ARBA" id="ARBA00004635"/>
    </source>
</evidence>
<reference evidence="10 11" key="1">
    <citation type="submission" date="2018-01" db="EMBL/GenBank/DDBJ databases">
        <title>Bacillales members from the olive rhizosphere are effective biological control agents against Verticillium dahliae.</title>
        <authorList>
            <person name="Gomez-Lama C."/>
            <person name="Legarda G."/>
            <person name="Ruano-Rosa D."/>
            <person name="Pizarro-Tobias P."/>
            <person name="Valverde-Corredor A."/>
            <person name="Niqui J.L."/>
            <person name="Trivino J.C."/>
            <person name="Roca A."/>
            <person name="Mercado-Blanco J."/>
        </authorList>
    </citation>
    <scope>NUCLEOTIDE SEQUENCE [LARGE SCALE GENOMIC DNA]</scope>
    <source>
        <strain evidence="10 11">PIC167</strain>
    </source>
</reference>
<dbReference type="NCBIfam" id="TIGR02887">
    <property type="entry name" value="spore_ger_x_C"/>
    <property type="match status" value="1"/>
</dbReference>
<evidence type="ECO:0000256" key="6">
    <source>
        <dbReference type="ARBA" id="ARBA00023139"/>
    </source>
</evidence>
<keyword evidence="4" id="KW-0732">Signal</keyword>
<feature type="domain" description="Spore germination protein N-terminal" evidence="9">
    <location>
        <begin position="23"/>
        <end position="198"/>
    </location>
</feature>
<dbReference type="EMBL" id="PNXQ01000011">
    <property type="protein sequence ID" value="TKH44777.1"/>
    <property type="molecule type" value="Genomic_DNA"/>
</dbReference>
<keyword evidence="5" id="KW-0472">Membrane</keyword>
<accession>A0A4U2PYN0</accession>
<dbReference type="RefSeq" id="WP_137061572.1">
    <property type="nucleotide sequence ID" value="NZ_PNXQ01000011.1"/>
</dbReference>
<dbReference type="Gene3D" id="3.30.300.210">
    <property type="entry name" value="Nutrient germinant receptor protein C, domain 3"/>
    <property type="match status" value="1"/>
</dbReference>
<dbReference type="Gene3D" id="6.20.190.10">
    <property type="entry name" value="Nutrient germinant receptor protein C, domain 1"/>
    <property type="match status" value="1"/>
</dbReference>
<dbReference type="AlphaFoldDB" id="A0A4U2PYN0"/>
<keyword evidence="3" id="KW-0309">Germination</keyword>
<evidence type="ECO:0000313" key="11">
    <source>
        <dbReference type="Proteomes" id="UP000308114"/>
    </source>
</evidence>
<dbReference type="PANTHER" id="PTHR35789">
    <property type="entry name" value="SPORE GERMINATION PROTEIN B3"/>
    <property type="match status" value="1"/>
</dbReference>
<evidence type="ECO:0000256" key="2">
    <source>
        <dbReference type="ARBA" id="ARBA00007886"/>
    </source>
</evidence>